<keyword evidence="1" id="KW-0812">Transmembrane</keyword>
<evidence type="ECO:0000256" key="1">
    <source>
        <dbReference type="SAM" id="Phobius"/>
    </source>
</evidence>
<dbReference type="GO" id="GO:0006814">
    <property type="term" value="P:sodium ion transport"/>
    <property type="evidence" value="ECO:0007669"/>
    <property type="project" value="InterPro"/>
</dbReference>
<dbReference type="SUPFAM" id="SSF103473">
    <property type="entry name" value="MFS general substrate transporter"/>
    <property type="match status" value="1"/>
</dbReference>
<dbReference type="EMBL" id="JAGZGG010000028">
    <property type="protein sequence ID" value="MBS5333045.1"/>
    <property type="molecule type" value="Genomic_DNA"/>
</dbReference>
<feature type="transmembrane region" description="Helical" evidence="1">
    <location>
        <begin position="426"/>
        <end position="444"/>
    </location>
</feature>
<dbReference type="AlphaFoldDB" id="A0A943DCQ8"/>
<dbReference type="PANTHER" id="PTHR11328">
    <property type="entry name" value="MAJOR FACILITATOR SUPERFAMILY DOMAIN-CONTAINING PROTEIN"/>
    <property type="match status" value="1"/>
</dbReference>
<gene>
    <name evidence="2" type="ORF">KHY36_11025</name>
</gene>
<feature type="transmembrane region" description="Helical" evidence="1">
    <location>
        <begin position="86"/>
        <end position="108"/>
    </location>
</feature>
<keyword evidence="1" id="KW-1133">Transmembrane helix</keyword>
<feature type="transmembrane region" description="Helical" evidence="1">
    <location>
        <begin position="114"/>
        <end position="135"/>
    </location>
</feature>
<reference evidence="2" key="1">
    <citation type="submission" date="2021-02" db="EMBL/GenBank/DDBJ databases">
        <title>Infant gut strain persistence is associated with maternal origin, phylogeny, and functional potential including surface adhesion and iron acquisition.</title>
        <authorList>
            <person name="Lou Y.C."/>
        </authorList>
    </citation>
    <scope>NUCLEOTIDE SEQUENCE</scope>
    <source>
        <strain evidence="2">L3_101_000M1_dasL3_101_000M1_concoct_87</strain>
    </source>
</reference>
<organism evidence="2 3">
    <name type="scientific">Subdoligranulum variabile</name>
    <dbReference type="NCBI Taxonomy" id="214851"/>
    <lineage>
        <taxon>Bacteria</taxon>
        <taxon>Bacillati</taxon>
        <taxon>Bacillota</taxon>
        <taxon>Clostridia</taxon>
        <taxon>Eubacteriales</taxon>
        <taxon>Oscillospiraceae</taxon>
        <taxon>Subdoligranulum</taxon>
    </lineage>
</organism>
<dbReference type="GO" id="GO:0005886">
    <property type="term" value="C:plasma membrane"/>
    <property type="evidence" value="ECO:0007669"/>
    <property type="project" value="TreeGrafter"/>
</dbReference>
<evidence type="ECO:0000313" key="3">
    <source>
        <dbReference type="Proteomes" id="UP000759273"/>
    </source>
</evidence>
<feature type="transmembrane region" description="Helical" evidence="1">
    <location>
        <begin position="282"/>
        <end position="303"/>
    </location>
</feature>
<accession>A0A943DCQ8</accession>
<feature type="transmembrane region" description="Helical" evidence="1">
    <location>
        <begin position="46"/>
        <end position="65"/>
    </location>
</feature>
<sequence length="461" mass="50682">MSENTERRYLKWYNKVGYGSGDVAGNVVYAFLSSFVMIYLTDTVGLNPGIVGTLIAVSKLFDGITDIFFGSMIDKTHSKMGKARPWMLYGYIGCAITLVGIFAIPMGMSEFAKYAWFFICYSLLNAVFYTANNIAYSALTSLVTKNSAERVEMGSYRFMFAFATSLAIQSFTLLAVSALGDTAEAWRTVAIVYAIIGLIVNTLSVFSVKELPEEEFVDTTDKAEIEKDEKYGLVEAAKLLVSNKYYLMICVTYILQQIYGAMISMGTYYTAHILGDKNLFGVFSWAINIPLIIALVFTPTLVAKMHGMYKLNVGSYALATVARALVAVAGYTGTGDVKMMLLFTAIAALGQGPWQGDMNAVIASCSEYTWLTKHKRVDGTMYSCTSLGVKLGGGLGTAITGWLLAFSNYDKALAVQPESCINMLKLMYLVIPFVLDAIITFILSRMKVEEANDKIRAEMKN</sequence>
<dbReference type="InterPro" id="IPR036259">
    <property type="entry name" value="MFS_trans_sf"/>
</dbReference>
<dbReference type="GO" id="GO:0015293">
    <property type="term" value="F:symporter activity"/>
    <property type="evidence" value="ECO:0007669"/>
    <property type="project" value="InterPro"/>
</dbReference>
<comment type="caution">
    <text evidence="2">The sequence shown here is derived from an EMBL/GenBank/DDBJ whole genome shotgun (WGS) entry which is preliminary data.</text>
</comment>
<dbReference type="GO" id="GO:0008643">
    <property type="term" value="P:carbohydrate transport"/>
    <property type="evidence" value="ECO:0007669"/>
    <property type="project" value="InterPro"/>
</dbReference>
<dbReference type="InterPro" id="IPR001927">
    <property type="entry name" value="Na/Gal_symport"/>
</dbReference>
<dbReference type="Proteomes" id="UP000759273">
    <property type="component" value="Unassembled WGS sequence"/>
</dbReference>
<dbReference type="PANTHER" id="PTHR11328:SF24">
    <property type="entry name" value="MAJOR FACILITATOR SUPERFAMILY (MFS) PROFILE DOMAIN-CONTAINING PROTEIN"/>
    <property type="match status" value="1"/>
</dbReference>
<name>A0A943DCQ8_9FIRM</name>
<proteinExistence type="predicted"/>
<keyword evidence="1" id="KW-0472">Membrane</keyword>
<protein>
    <submittedName>
        <fullName evidence="2">Glycoside-pentoside-hexuronide (GPH):cation symporter</fullName>
    </submittedName>
</protein>
<feature type="transmembrane region" description="Helical" evidence="1">
    <location>
        <begin position="185"/>
        <end position="206"/>
    </location>
</feature>
<feature type="transmembrane region" description="Helical" evidence="1">
    <location>
        <begin position="245"/>
        <end position="270"/>
    </location>
</feature>
<dbReference type="Pfam" id="PF13347">
    <property type="entry name" value="MFS_2"/>
    <property type="match status" value="1"/>
</dbReference>
<dbReference type="NCBIfam" id="TIGR00792">
    <property type="entry name" value="gph"/>
    <property type="match status" value="1"/>
</dbReference>
<dbReference type="Gene3D" id="1.20.1250.20">
    <property type="entry name" value="MFS general substrate transporter like domains"/>
    <property type="match status" value="1"/>
</dbReference>
<feature type="transmembrane region" description="Helical" evidence="1">
    <location>
        <begin position="21"/>
        <end position="40"/>
    </location>
</feature>
<evidence type="ECO:0000313" key="2">
    <source>
        <dbReference type="EMBL" id="MBS5333045.1"/>
    </source>
</evidence>
<dbReference type="InterPro" id="IPR039672">
    <property type="entry name" value="MFS_2"/>
</dbReference>
<feature type="transmembrane region" description="Helical" evidence="1">
    <location>
        <begin position="156"/>
        <end position="179"/>
    </location>
</feature>